<reference evidence="1" key="2">
    <citation type="submission" date="2020-11" db="EMBL/GenBank/DDBJ databases">
        <authorList>
            <person name="McCartney M.A."/>
            <person name="Auch B."/>
            <person name="Kono T."/>
            <person name="Mallez S."/>
            <person name="Becker A."/>
            <person name="Gohl D.M."/>
            <person name="Silverstein K.A.T."/>
            <person name="Koren S."/>
            <person name="Bechman K.B."/>
            <person name="Herman A."/>
            <person name="Abrahante J.E."/>
            <person name="Garbe J."/>
        </authorList>
    </citation>
    <scope>NUCLEOTIDE SEQUENCE</scope>
    <source>
        <strain evidence="1">Duluth1</strain>
        <tissue evidence="1">Whole animal</tissue>
    </source>
</reference>
<dbReference type="AlphaFoldDB" id="A0A9D4BRL3"/>
<name>A0A9D4BRL3_DREPO</name>
<organism evidence="1 2">
    <name type="scientific">Dreissena polymorpha</name>
    <name type="common">Zebra mussel</name>
    <name type="synonym">Mytilus polymorpha</name>
    <dbReference type="NCBI Taxonomy" id="45954"/>
    <lineage>
        <taxon>Eukaryota</taxon>
        <taxon>Metazoa</taxon>
        <taxon>Spiralia</taxon>
        <taxon>Lophotrochozoa</taxon>
        <taxon>Mollusca</taxon>
        <taxon>Bivalvia</taxon>
        <taxon>Autobranchia</taxon>
        <taxon>Heteroconchia</taxon>
        <taxon>Euheterodonta</taxon>
        <taxon>Imparidentia</taxon>
        <taxon>Neoheterodontei</taxon>
        <taxon>Myida</taxon>
        <taxon>Dreissenoidea</taxon>
        <taxon>Dreissenidae</taxon>
        <taxon>Dreissena</taxon>
    </lineage>
</organism>
<comment type="caution">
    <text evidence="1">The sequence shown here is derived from an EMBL/GenBank/DDBJ whole genome shotgun (WGS) entry which is preliminary data.</text>
</comment>
<dbReference type="Proteomes" id="UP000828390">
    <property type="component" value="Unassembled WGS sequence"/>
</dbReference>
<dbReference type="EMBL" id="JAIWYP010000014">
    <property type="protein sequence ID" value="KAH3706475.1"/>
    <property type="molecule type" value="Genomic_DNA"/>
</dbReference>
<sequence length="63" mass="7000">MSGHYSSDASRTTTKKMYSTLKKSIGEHNRVCMLTSNGATQAIEFLLLEKKSSECWSLKGNGR</sequence>
<evidence type="ECO:0000313" key="2">
    <source>
        <dbReference type="Proteomes" id="UP000828390"/>
    </source>
</evidence>
<keyword evidence="2" id="KW-1185">Reference proteome</keyword>
<protein>
    <submittedName>
        <fullName evidence="1">Uncharacterized protein</fullName>
    </submittedName>
</protein>
<gene>
    <name evidence="1" type="ORF">DPMN_065861</name>
</gene>
<accession>A0A9D4BRL3</accession>
<evidence type="ECO:0000313" key="1">
    <source>
        <dbReference type="EMBL" id="KAH3706475.1"/>
    </source>
</evidence>
<reference evidence="1" key="1">
    <citation type="journal article" date="2019" name="bioRxiv">
        <title>The Genome of the Zebra Mussel, Dreissena polymorpha: A Resource for Invasive Species Research.</title>
        <authorList>
            <person name="McCartney M.A."/>
            <person name="Auch B."/>
            <person name="Kono T."/>
            <person name="Mallez S."/>
            <person name="Zhang Y."/>
            <person name="Obille A."/>
            <person name="Becker A."/>
            <person name="Abrahante J.E."/>
            <person name="Garbe J."/>
            <person name="Badalamenti J.P."/>
            <person name="Herman A."/>
            <person name="Mangelson H."/>
            <person name="Liachko I."/>
            <person name="Sullivan S."/>
            <person name="Sone E.D."/>
            <person name="Koren S."/>
            <person name="Silverstein K.A.T."/>
            <person name="Beckman K.B."/>
            <person name="Gohl D.M."/>
        </authorList>
    </citation>
    <scope>NUCLEOTIDE SEQUENCE</scope>
    <source>
        <strain evidence="1">Duluth1</strain>
        <tissue evidence="1">Whole animal</tissue>
    </source>
</reference>
<proteinExistence type="predicted"/>